<dbReference type="Gene3D" id="1.10.40.80">
    <property type="match status" value="1"/>
</dbReference>
<dbReference type="GO" id="GO:0016491">
    <property type="term" value="F:oxidoreductase activity"/>
    <property type="evidence" value="ECO:0007669"/>
    <property type="project" value="UniProtKB-KW"/>
</dbReference>
<dbReference type="RefSeq" id="WP_116688126.1">
    <property type="nucleotide sequence ID" value="NZ_CAWNYD010000007.1"/>
</dbReference>
<evidence type="ECO:0000313" key="8">
    <source>
        <dbReference type="Proteomes" id="UP000244906"/>
    </source>
</evidence>
<evidence type="ECO:0000256" key="3">
    <source>
        <dbReference type="ARBA" id="ARBA00023002"/>
    </source>
</evidence>
<dbReference type="InterPro" id="IPR036249">
    <property type="entry name" value="Thioredoxin-like_sf"/>
</dbReference>
<dbReference type="Gene3D" id="3.40.30.10">
    <property type="entry name" value="Glutaredoxin"/>
    <property type="match status" value="1"/>
</dbReference>
<name>A0A2V1GRA6_9GAMM</name>
<dbReference type="EMBL" id="QDDL01000007">
    <property type="protein sequence ID" value="PVZ66762.1"/>
    <property type="molecule type" value="Genomic_DNA"/>
</dbReference>
<dbReference type="Proteomes" id="UP000244906">
    <property type="component" value="Unassembled WGS sequence"/>
</dbReference>
<accession>A0A2V1GRA6</accession>
<dbReference type="OrthoDB" id="9780340at2"/>
<keyword evidence="2" id="KW-0732">Signal</keyword>
<dbReference type="InterPro" id="IPR013766">
    <property type="entry name" value="Thioredoxin_domain"/>
</dbReference>
<evidence type="ECO:0000256" key="1">
    <source>
        <dbReference type="ARBA" id="ARBA00005791"/>
    </source>
</evidence>
<dbReference type="AlphaFoldDB" id="A0A2V1GRA6"/>
<dbReference type="InterPro" id="IPR012336">
    <property type="entry name" value="Thioredoxin-like_fold"/>
</dbReference>
<evidence type="ECO:0000256" key="2">
    <source>
        <dbReference type="ARBA" id="ARBA00022729"/>
    </source>
</evidence>
<keyword evidence="3" id="KW-0560">Oxidoreductase</keyword>
<protein>
    <recommendedName>
        <fullName evidence="6">Thioredoxin domain-containing protein</fullName>
    </recommendedName>
</protein>
<evidence type="ECO:0000256" key="4">
    <source>
        <dbReference type="ARBA" id="ARBA00023157"/>
    </source>
</evidence>
<comment type="caution">
    <text evidence="7">The sequence shown here is derived from an EMBL/GenBank/DDBJ whole genome shotgun (WGS) entry which is preliminary data.</text>
</comment>
<proteinExistence type="inferred from homology"/>
<gene>
    <name evidence="7" type="ORF">DC094_15980</name>
</gene>
<reference evidence="7 8" key="1">
    <citation type="submission" date="2018-04" db="EMBL/GenBank/DDBJ databases">
        <title>Thalassorhabdus spongiae gen. nov., sp. nov., isolated from a marine sponge in South-West Iceland.</title>
        <authorList>
            <person name="Knobloch S."/>
            <person name="Daussin A."/>
            <person name="Johannsson R."/>
            <person name="Marteinsson V.T."/>
        </authorList>
    </citation>
    <scope>NUCLEOTIDE SEQUENCE [LARGE SCALE GENOMIC DNA]</scope>
    <source>
        <strain evidence="7 8">Hp12</strain>
    </source>
</reference>
<feature type="domain" description="Thioredoxin" evidence="6">
    <location>
        <begin position="12"/>
        <end position="233"/>
    </location>
</feature>
<dbReference type="PANTHER" id="PTHR13887">
    <property type="entry name" value="GLUTATHIONE S-TRANSFERASE KAPPA"/>
    <property type="match status" value="1"/>
</dbReference>
<keyword evidence="5" id="KW-0676">Redox-active center</keyword>
<comment type="similarity">
    <text evidence="1">Belongs to the thioredoxin family. DsbA subfamily.</text>
</comment>
<dbReference type="SUPFAM" id="SSF52833">
    <property type="entry name" value="Thioredoxin-like"/>
    <property type="match status" value="1"/>
</dbReference>
<dbReference type="PROSITE" id="PS51257">
    <property type="entry name" value="PROKAR_LIPOPROTEIN"/>
    <property type="match status" value="1"/>
</dbReference>
<organism evidence="7 8">
    <name type="scientific">Pelagibaculum spongiae</name>
    <dbReference type="NCBI Taxonomy" id="2080658"/>
    <lineage>
        <taxon>Bacteria</taxon>
        <taxon>Pseudomonadati</taxon>
        <taxon>Pseudomonadota</taxon>
        <taxon>Gammaproteobacteria</taxon>
        <taxon>Oceanospirillales</taxon>
        <taxon>Pelagibaculum</taxon>
    </lineage>
</organism>
<dbReference type="PANTHER" id="PTHR13887:SF14">
    <property type="entry name" value="DISULFIDE BOND FORMATION PROTEIN D"/>
    <property type="match status" value="1"/>
</dbReference>
<evidence type="ECO:0000259" key="6">
    <source>
        <dbReference type="PROSITE" id="PS51352"/>
    </source>
</evidence>
<sequence length="241" mass="26802">MKCFLMCLFVFSLSGCSESHFNGEEDIQKKLDLLMAEVVSLRDEVAGLQFPEKNKKTIGKISLKGERTVLGSDSAKYAIVEYMDYQCPYCLRHAKKVLPALKRKYIDTGLVKYVVRDFPLGFHSQAKNSAIFARCAAEQNQFNAAHDTLVNRTGSLTSGSYEAYAEKLGLKKDQYSSCFNSKDNRKQLEQDFAAASRLGVTGTPRFFIGKIENGAVVDVVSISGARALDSFENILTDLFRG</sequence>
<dbReference type="Pfam" id="PF13462">
    <property type="entry name" value="Thioredoxin_4"/>
    <property type="match status" value="1"/>
</dbReference>
<evidence type="ECO:0000313" key="7">
    <source>
        <dbReference type="EMBL" id="PVZ66762.1"/>
    </source>
</evidence>
<keyword evidence="8" id="KW-1185">Reference proteome</keyword>
<evidence type="ECO:0000256" key="5">
    <source>
        <dbReference type="ARBA" id="ARBA00023284"/>
    </source>
</evidence>
<dbReference type="PROSITE" id="PS51352">
    <property type="entry name" value="THIOREDOXIN_2"/>
    <property type="match status" value="1"/>
</dbReference>
<keyword evidence="4" id="KW-1015">Disulfide bond</keyword>